<proteinExistence type="predicted"/>
<dbReference type="FunCoup" id="A0A0C3PND8">
    <property type="interactions" value="59"/>
</dbReference>
<evidence type="ECO:0000313" key="9">
    <source>
        <dbReference type="EMBL" id="KIO09909.1"/>
    </source>
</evidence>
<dbReference type="InterPro" id="IPR019024">
    <property type="entry name" value="RNase_H2_suB_wHTH"/>
</dbReference>
<dbReference type="GO" id="GO:0005654">
    <property type="term" value="C:nucleoplasm"/>
    <property type="evidence" value="ECO:0007669"/>
    <property type="project" value="TreeGrafter"/>
</dbReference>
<evidence type="ECO:0000256" key="5">
    <source>
        <dbReference type="ARBA" id="ARBA00033464"/>
    </source>
</evidence>
<dbReference type="InterPro" id="IPR041195">
    <property type="entry name" value="Rnh202_N"/>
</dbReference>
<comment type="subcellular location">
    <subcellularLocation>
        <location evidence="1">Nucleus</location>
    </subcellularLocation>
</comment>
<evidence type="ECO:0000259" key="8">
    <source>
        <dbReference type="Pfam" id="PF17745"/>
    </source>
</evidence>
<reference evidence="10" key="2">
    <citation type="submission" date="2015-01" db="EMBL/GenBank/DDBJ databases">
        <title>Evolutionary Origins and Diversification of the Mycorrhizal Mutualists.</title>
        <authorList>
            <consortium name="DOE Joint Genome Institute"/>
            <consortium name="Mycorrhizal Genomics Consortium"/>
            <person name="Kohler A."/>
            <person name="Kuo A."/>
            <person name="Nagy L.G."/>
            <person name="Floudas D."/>
            <person name="Copeland A."/>
            <person name="Barry K.W."/>
            <person name="Cichocki N."/>
            <person name="Veneault-Fourrey C."/>
            <person name="LaButti K."/>
            <person name="Lindquist E.A."/>
            <person name="Lipzen A."/>
            <person name="Lundell T."/>
            <person name="Morin E."/>
            <person name="Murat C."/>
            <person name="Riley R."/>
            <person name="Ohm R."/>
            <person name="Sun H."/>
            <person name="Tunlid A."/>
            <person name="Henrissat B."/>
            <person name="Grigoriev I.V."/>
            <person name="Hibbett D.S."/>
            <person name="Martin F."/>
        </authorList>
    </citation>
    <scope>NUCLEOTIDE SEQUENCE [LARGE SCALE GENOMIC DNA]</scope>
    <source>
        <strain evidence="10">Marx 270</strain>
    </source>
</reference>
<keyword evidence="3" id="KW-0539">Nucleus</keyword>
<evidence type="ECO:0000256" key="1">
    <source>
        <dbReference type="ARBA" id="ARBA00004123"/>
    </source>
</evidence>
<dbReference type="HOGENOM" id="CLU_058486_0_0_1"/>
<dbReference type="EMBL" id="KN831953">
    <property type="protein sequence ID" value="KIO09909.1"/>
    <property type="molecule type" value="Genomic_DNA"/>
</dbReference>
<comment type="function">
    <text evidence="4">Non catalytic subunit of RNase H2, an endonuclease that specifically degrades the RNA of RNA:DNA hybrids. Participates in DNA replication, possibly by mediating the removal of lagging-strand Okazaki fragment RNA primers during DNA replication. Mediates the excision of single ribonucleotides from DNA:RNA duplexes.</text>
</comment>
<dbReference type="Pfam" id="PF17745">
    <property type="entry name" value="Ydr279_N"/>
    <property type="match status" value="1"/>
</dbReference>
<feature type="domain" description="Rnh202 triple barrel" evidence="8">
    <location>
        <begin position="25"/>
        <end position="99"/>
    </location>
</feature>
<reference evidence="9 10" key="1">
    <citation type="submission" date="2014-04" db="EMBL/GenBank/DDBJ databases">
        <authorList>
            <consortium name="DOE Joint Genome Institute"/>
            <person name="Kuo A."/>
            <person name="Kohler A."/>
            <person name="Costa M.D."/>
            <person name="Nagy L.G."/>
            <person name="Floudas D."/>
            <person name="Copeland A."/>
            <person name="Barry K.W."/>
            <person name="Cichocki N."/>
            <person name="Veneault-Fourrey C."/>
            <person name="LaButti K."/>
            <person name="Lindquist E.A."/>
            <person name="Lipzen A."/>
            <person name="Lundell T."/>
            <person name="Morin E."/>
            <person name="Murat C."/>
            <person name="Sun H."/>
            <person name="Tunlid A."/>
            <person name="Henrissat B."/>
            <person name="Grigoriev I.V."/>
            <person name="Hibbett D.S."/>
            <person name="Martin F."/>
            <person name="Nordberg H.P."/>
            <person name="Cantor M.N."/>
            <person name="Hua S.X."/>
        </authorList>
    </citation>
    <scope>NUCLEOTIDE SEQUENCE [LARGE SCALE GENOMIC DNA]</scope>
    <source>
        <strain evidence="9 10">Marx 270</strain>
    </source>
</reference>
<accession>A0A0C3PND8</accession>
<dbReference type="Gene3D" id="2.20.25.530">
    <property type="match status" value="1"/>
</dbReference>
<dbReference type="Pfam" id="PF09468">
    <property type="entry name" value="RNase_H2-Ydr279"/>
    <property type="match status" value="1"/>
</dbReference>
<feature type="domain" description="Ribonuclease H2 subunit B wHTH" evidence="7">
    <location>
        <begin position="102"/>
        <end position="257"/>
    </location>
</feature>
<evidence type="ECO:0000256" key="2">
    <source>
        <dbReference type="ARBA" id="ARBA00019062"/>
    </source>
</evidence>
<name>A0A0C3PND8_PISTI</name>
<evidence type="ECO:0000256" key="4">
    <source>
        <dbReference type="ARBA" id="ARBA00024778"/>
    </source>
</evidence>
<sequence length="339" mass="37238">MDTYFAVLPTDVIDSVILQINHSSQSSRPARFLRLPHPRTGLPSLFLPHQPQRSESDGGEEQSPMILEVQTVAPPGARSWFIGEEVISDGRLLVMTPIDPLFLLIPILGATIVEGGGQVNFRPADDIFEEAATKLAEATHPSGSQDPSLIVTPDDIVTFGALDCTMLAMRRICETKEITTDITVFRYSQERLVEQLTKKVAALATPRITEMSRCLIRGLAKNELMEDKHEDLLALGRTQLACDLVSQYLPADIRTALIASFDFTPLESHVRTLQRHHLNPSPSGGVAGKKDRKRTSTVSEGTSVKRKKEPKASQGVEKLKKASVDGMAKLSTFFGKKTV</sequence>
<dbReference type="GO" id="GO:0006401">
    <property type="term" value="P:RNA catabolic process"/>
    <property type="evidence" value="ECO:0007669"/>
    <property type="project" value="TreeGrafter"/>
</dbReference>
<dbReference type="Proteomes" id="UP000054217">
    <property type="component" value="Unassembled WGS sequence"/>
</dbReference>
<organism evidence="9 10">
    <name type="scientific">Pisolithus tinctorius Marx 270</name>
    <dbReference type="NCBI Taxonomy" id="870435"/>
    <lineage>
        <taxon>Eukaryota</taxon>
        <taxon>Fungi</taxon>
        <taxon>Dikarya</taxon>
        <taxon>Basidiomycota</taxon>
        <taxon>Agaricomycotina</taxon>
        <taxon>Agaricomycetes</taxon>
        <taxon>Agaricomycetidae</taxon>
        <taxon>Boletales</taxon>
        <taxon>Sclerodermatineae</taxon>
        <taxon>Pisolithaceae</taxon>
        <taxon>Pisolithus</taxon>
    </lineage>
</organism>
<gene>
    <name evidence="9" type="ORF">M404DRAFT_219492</name>
</gene>
<dbReference type="GO" id="GO:0032299">
    <property type="term" value="C:ribonuclease H2 complex"/>
    <property type="evidence" value="ECO:0007669"/>
    <property type="project" value="InterPro"/>
</dbReference>
<dbReference type="InterPro" id="IPR040456">
    <property type="entry name" value="RNase_H2_suB"/>
</dbReference>
<dbReference type="OrthoDB" id="29098at2759"/>
<evidence type="ECO:0000313" key="10">
    <source>
        <dbReference type="Proteomes" id="UP000054217"/>
    </source>
</evidence>
<dbReference type="Gene3D" id="1.10.20.120">
    <property type="match status" value="1"/>
</dbReference>
<dbReference type="PANTHER" id="PTHR13383">
    <property type="entry name" value="RIBONUCLEASE H2 SUBUNIT B"/>
    <property type="match status" value="1"/>
</dbReference>
<dbReference type="CDD" id="cd09270">
    <property type="entry name" value="RNase_H2-B"/>
    <property type="match status" value="1"/>
</dbReference>
<evidence type="ECO:0000259" key="7">
    <source>
        <dbReference type="Pfam" id="PF09468"/>
    </source>
</evidence>
<dbReference type="PANTHER" id="PTHR13383:SF11">
    <property type="entry name" value="RIBONUCLEASE H2 SUBUNIT B"/>
    <property type="match status" value="1"/>
</dbReference>
<keyword evidence="10" id="KW-1185">Reference proteome</keyword>
<dbReference type="AlphaFoldDB" id="A0A0C3PND8"/>
<dbReference type="STRING" id="870435.A0A0C3PND8"/>
<protein>
    <recommendedName>
        <fullName evidence="2">Ribonuclease H2 subunit B</fullName>
    </recommendedName>
    <alternativeName>
        <fullName evidence="5">Ribonuclease HI subunit B</fullName>
    </alternativeName>
</protein>
<evidence type="ECO:0000256" key="6">
    <source>
        <dbReference type="SAM" id="MobiDB-lite"/>
    </source>
</evidence>
<evidence type="ECO:0000256" key="3">
    <source>
        <dbReference type="ARBA" id="ARBA00023242"/>
    </source>
</evidence>
<feature type="region of interest" description="Disordered" evidence="6">
    <location>
        <begin position="273"/>
        <end position="320"/>
    </location>
</feature>
<feature type="region of interest" description="Disordered" evidence="6">
    <location>
        <begin position="42"/>
        <end position="62"/>
    </location>
</feature>
<dbReference type="InParanoid" id="A0A0C3PND8"/>